<keyword evidence="2" id="KW-1185">Reference proteome</keyword>
<evidence type="ECO:0000313" key="1">
    <source>
        <dbReference type="EMBL" id="SDY37724.1"/>
    </source>
</evidence>
<sequence>MMSARLADPTGQYISLLPTLQEVDSRMATVQAAAPGSRPVLRQGVGNKIL</sequence>
<protein>
    <submittedName>
        <fullName evidence="1">Uncharacterized protein</fullName>
    </submittedName>
</protein>
<dbReference type="STRING" id="651662.SAMN04488069_10819"/>
<name>A0A1H3JES3_9BACT</name>
<gene>
    <name evidence="1" type="ORF">SAMN04488069_10819</name>
</gene>
<dbReference type="Proteomes" id="UP000199249">
    <property type="component" value="Unassembled WGS sequence"/>
</dbReference>
<proteinExistence type="predicted"/>
<dbReference type="RefSeq" id="WP_175470958.1">
    <property type="nucleotide sequence ID" value="NZ_FNOV01000008.1"/>
</dbReference>
<dbReference type="EMBL" id="FNOV01000008">
    <property type="protein sequence ID" value="SDY37724.1"/>
    <property type="molecule type" value="Genomic_DNA"/>
</dbReference>
<evidence type="ECO:0000313" key="2">
    <source>
        <dbReference type="Proteomes" id="UP000199249"/>
    </source>
</evidence>
<organism evidence="1 2">
    <name type="scientific">Hymenobacter psychrophilus</name>
    <dbReference type="NCBI Taxonomy" id="651662"/>
    <lineage>
        <taxon>Bacteria</taxon>
        <taxon>Pseudomonadati</taxon>
        <taxon>Bacteroidota</taxon>
        <taxon>Cytophagia</taxon>
        <taxon>Cytophagales</taxon>
        <taxon>Hymenobacteraceae</taxon>
        <taxon>Hymenobacter</taxon>
    </lineage>
</organism>
<accession>A0A1H3JES3</accession>
<reference evidence="2" key="1">
    <citation type="submission" date="2016-10" db="EMBL/GenBank/DDBJ databases">
        <authorList>
            <person name="Varghese N."/>
            <person name="Submissions S."/>
        </authorList>
    </citation>
    <scope>NUCLEOTIDE SEQUENCE [LARGE SCALE GENOMIC DNA]</scope>
    <source>
        <strain evidence="2">CGMCC 1.8975</strain>
    </source>
</reference>
<dbReference type="AlphaFoldDB" id="A0A1H3JES3"/>